<keyword evidence="3" id="KW-1185">Reference proteome</keyword>
<organism evidence="2 3">
    <name type="scientific">Lacipirellula limnantheis</name>
    <dbReference type="NCBI Taxonomy" id="2528024"/>
    <lineage>
        <taxon>Bacteria</taxon>
        <taxon>Pseudomonadati</taxon>
        <taxon>Planctomycetota</taxon>
        <taxon>Planctomycetia</taxon>
        <taxon>Pirellulales</taxon>
        <taxon>Lacipirellulaceae</taxon>
        <taxon>Lacipirellula</taxon>
    </lineage>
</organism>
<name>A0A517U1L7_9BACT</name>
<evidence type="ECO:0000256" key="1">
    <source>
        <dbReference type="SAM" id="Coils"/>
    </source>
</evidence>
<dbReference type="Proteomes" id="UP000317909">
    <property type="component" value="Chromosome"/>
</dbReference>
<reference evidence="2 3" key="1">
    <citation type="submission" date="2019-02" db="EMBL/GenBank/DDBJ databases">
        <title>Deep-cultivation of Planctomycetes and their phenomic and genomic characterization uncovers novel biology.</title>
        <authorList>
            <person name="Wiegand S."/>
            <person name="Jogler M."/>
            <person name="Boedeker C."/>
            <person name="Pinto D."/>
            <person name="Vollmers J."/>
            <person name="Rivas-Marin E."/>
            <person name="Kohn T."/>
            <person name="Peeters S.H."/>
            <person name="Heuer A."/>
            <person name="Rast P."/>
            <person name="Oberbeckmann S."/>
            <person name="Bunk B."/>
            <person name="Jeske O."/>
            <person name="Meyerdierks A."/>
            <person name="Storesund J.E."/>
            <person name="Kallscheuer N."/>
            <person name="Luecker S."/>
            <person name="Lage O.M."/>
            <person name="Pohl T."/>
            <person name="Merkel B.J."/>
            <person name="Hornburger P."/>
            <person name="Mueller R.-W."/>
            <person name="Bruemmer F."/>
            <person name="Labrenz M."/>
            <person name="Spormann A.M."/>
            <person name="Op den Camp H."/>
            <person name="Overmann J."/>
            <person name="Amann R."/>
            <person name="Jetten M.S.M."/>
            <person name="Mascher T."/>
            <person name="Medema M.H."/>
            <person name="Devos D.P."/>
            <person name="Kaster A.-K."/>
            <person name="Ovreas L."/>
            <person name="Rohde M."/>
            <person name="Galperin M.Y."/>
            <person name="Jogler C."/>
        </authorList>
    </citation>
    <scope>NUCLEOTIDE SEQUENCE [LARGE SCALE GENOMIC DNA]</scope>
    <source>
        <strain evidence="2 3">I41</strain>
    </source>
</reference>
<feature type="coiled-coil region" evidence="1">
    <location>
        <begin position="253"/>
        <end position="280"/>
    </location>
</feature>
<keyword evidence="1" id="KW-0175">Coiled coil</keyword>
<gene>
    <name evidence="2" type="ORF">I41_37000</name>
</gene>
<evidence type="ECO:0008006" key="4">
    <source>
        <dbReference type="Google" id="ProtNLM"/>
    </source>
</evidence>
<dbReference type="KEGG" id="llh:I41_37000"/>
<dbReference type="EMBL" id="CP036339">
    <property type="protein sequence ID" value="QDT74503.1"/>
    <property type="molecule type" value="Genomic_DNA"/>
</dbReference>
<protein>
    <recommendedName>
        <fullName evidence="4">HEAT repeat protein</fullName>
    </recommendedName>
</protein>
<dbReference type="OrthoDB" id="214564at2"/>
<dbReference type="AlphaFoldDB" id="A0A517U1L7"/>
<evidence type="ECO:0000313" key="2">
    <source>
        <dbReference type="EMBL" id="QDT74503.1"/>
    </source>
</evidence>
<evidence type="ECO:0000313" key="3">
    <source>
        <dbReference type="Proteomes" id="UP000317909"/>
    </source>
</evidence>
<accession>A0A517U1L7</accession>
<sequence length="585" mass="65702">MALLFIYLRFATLLNADDNIAGLIDQLVSIDTPGTGYAEYFSGSDFLPYDDAEQLGTLVIGATGERSPVMRKIVAAGFDAVPELLKHLGDERKVNLPPVESGGFAWIAFDNECDYNRATRVAATQGVNVDSRAERKEPPKRHEVTVGDLCFVALGQIVNRKWSAIRYQPTAGRIISSPTHSTKLRQGILAEWGALSREEHRRRLIDDFRKPDSVDRIIGAYQRLSLYYPEEVEKLVLELLDRPITDADKAWQFADLLCEIEEAEKQRGKLEELLRQHGEHYREAIQARLFETLRGTDAVEKIGYELSRRELLARKTLHEAFDWPEPVRFADWAKTPVVTFDNLVVARIIKSLTHDDSLAIGERVRAIMEADRFKNDTDMVEACLTCLASRSQFGDFLADRLRQVDFQTATEEQFPGYYLAAIARSKSPAVQAELERILSTSGDPGLFTVAATVKAQDSWKDVLDRARGVLNGLPPDTKDGGQLLEFIVEKSPADAESVFKDFLKPNTPSRCNSACEVLWENPLSQKVLVPLLDDDRSIPGVRQSVRDRAASAISHSIESIDFDSLWLRSSKDAAILKIKEYCSQR</sequence>
<proteinExistence type="predicted"/>
<dbReference type="RefSeq" id="WP_145434245.1">
    <property type="nucleotide sequence ID" value="NZ_CP036339.1"/>
</dbReference>